<comment type="caution">
    <text evidence="2">The sequence shown here is derived from an EMBL/GenBank/DDBJ whole genome shotgun (WGS) entry which is preliminary data.</text>
</comment>
<feature type="domain" description="Reverse transcriptase" evidence="1">
    <location>
        <begin position="1"/>
        <end position="127"/>
    </location>
</feature>
<organism evidence="2 3">
    <name type="scientific">Lasius niger</name>
    <name type="common">Black garden ant</name>
    <dbReference type="NCBI Taxonomy" id="67767"/>
    <lineage>
        <taxon>Eukaryota</taxon>
        <taxon>Metazoa</taxon>
        <taxon>Ecdysozoa</taxon>
        <taxon>Arthropoda</taxon>
        <taxon>Hexapoda</taxon>
        <taxon>Insecta</taxon>
        <taxon>Pterygota</taxon>
        <taxon>Neoptera</taxon>
        <taxon>Endopterygota</taxon>
        <taxon>Hymenoptera</taxon>
        <taxon>Apocrita</taxon>
        <taxon>Aculeata</taxon>
        <taxon>Formicoidea</taxon>
        <taxon>Formicidae</taxon>
        <taxon>Formicinae</taxon>
        <taxon>Lasius</taxon>
        <taxon>Lasius</taxon>
    </lineage>
</organism>
<keyword evidence="2" id="KW-0695">RNA-directed DNA polymerase</keyword>
<proteinExistence type="predicted"/>
<dbReference type="InterPro" id="IPR000477">
    <property type="entry name" value="RT_dom"/>
</dbReference>
<dbReference type="AlphaFoldDB" id="A0A0J7K2X5"/>
<evidence type="ECO:0000313" key="2">
    <source>
        <dbReference type="EMBL" id="KMQ84556.1"/>
    </source>
</evidence>
<dbReference type="Proteomes" id="UP000036403">
    <property type="component" value="Unassembled WGS sequence"/>
</dbReference>
<gene>
    <name evidence="2" type="ORF">RF55_17555</name>
</gene>
<keyword evidence="3" id="KW-1185">Reference proteome</keyword>
<dbReference type="InterPro" id="IPR043502">
    <property type="entry name" value="DNA/RNA_pol_sf"/>
</dbReference>
<evidence type="ECO:0000313" key="3">
    <source>
        <dbReference type="Proteomes" id="UP000036403"/>
    </source>
</evidence>
<dbReference type="PANTHER" id="PTHR47027">
    <property type="entry name" value="REVERSE TRANSCRIPTASE DOMAIN-CONTAINING PROTEIN"/>
    <property type="match status" value="1"/>
</dbReference>
<dbReference type="PaxDb" id="67767-A0A0J7K2X5"/>
<dbReference type="PROSITE" id="PS50878">
    <property type="entry name" value="RT_POL"/>
    <property type="match status" value="1"/>
</dbReference>
<protein>
    <submittedName>
        <fullName evidence="2">Reverse transcriptase</fullName>
    </submittedName>
</protein>
<dbReference type="SUPFAM" id="SSF56672">
    <property type="entry name" value="DNA/RNA polymerases"/>
    <property type="match status" value="1"/>
</dbReference>
<dbReference type="PANTHER" id="PTHR47027:SF20">
    <property type="entry name" value="REVERSE TRANSCRIPTASE-LIKE PROTEIN WITH RNA-DIRECTED DNA POLYMERASE DOMAIN"/>
    <property type="match status" value="1"/>
</dbReference>
<keyword evidence="2" id="KW-0548">Nucleotidyltransferase</keyword>
<name>A0A0J7K2X5_LASNI</name>
<dbReference type="Pfam" id="PF00078">
    <property type="entry name" value="RVT_1"/>
    <property type="match status" value="1"/>
</dbReference>
<reference evidence="2 3" key="1">
    <citation type="submission" date="2015-04" db="EMBL/GenBank/DDBJ databases">
        <title>Lasius niger genome sequencing.</title>
        <authorList>
            <person name="Konorov E.A."/>
            <person name="Nikitin M.A."/>
            <person name="Kirill M.V."/>
            <person name="Chang P."/>
        </authorList>
    </citation>
    <scope>NUCLEOTIDE SEQUENCE [LARGE SCALE GENOMIC DNA]</scope>
    <source>
        <tissue evidence="2">Whole</tissue>
    </source>
</reference>
<evidence type="ECO:0000259" key="1">
    <source>
        <dbReference type="PROSITE" id="PS50878"/>
    </source>
</evidence>
<dbReference type="GO" id="GO:0003964">
    <property type="term" value="F:RNA-directed DNA polymerase activity"/>
    <property type="evidence" value="ECO:0007669"/>
    <property type="project" value="UniProtKB-KW"/>
</dbReference>
<accession>A0A0J7K2X5</accession>
<keyword evidence="2" id="KW-0808">Transferase</keyword>
<sequence length="183" mass="20860">MGRYKTPFRRETNRGVPQGSVLRPLLWNLGYNWVLQGALLTGLSVVCYADDTLVMARGDSWEETTSLIGVALVVSRIRALGLEVALDKTEAMFFTGPRRERPPQPHIEIEGVRIEIRSHMKYLGLYLDCRWCFKEHFCRMAPRIRAAVNAFGRLLPNIGGPKDWVRRLYMGMVGSMILYGTPM</sequence>
<dbReference type="OrthoDB" id="7700848at2759"/>
<dbReference type="EMBL" id="LBMM01016102">
    <property type="protein sequence ID" value="KMQ84556.1"/>
    <property type="molecule type" value="Genomic_DNA"/>
</dbReference>